<comment type="caution">
    <text evidence="9">The sequence shown here is derived from an EMBL/GenBank/DDBJ whole genome shotgun (WGS) entry which is preliminary data.</text>
</comment>
<dbReference type="InterPro" id="IPR022409">
    <property type="entry name" value="PKD/Chitinase_dom"/>
</dbReference>
<name>A0ABD5VMK9_9EURY</name>
<dbReference type="Pfam" id="PF00082">
    <property type="entry name" value="Peptidase_S8"/>
    <property type="match status" value="1"/>
</dbReference>
<dbReference type="InterPro" id="IPR000209">
    <property type="entry name" value="Peptidase_S8/S53_dom"/>
</dbReference>
<comment type="similarity">
    <text evidence="1 6">Belongs to the peptidase S8 family.</text>
</comment>
<dbReference type="PROSITE" id="PS51892">
    <property type="entry name" value="SUBTILASE"/>
    <property type="match status" value="1"/>
</dbReference>
<dbReference type="PROSITE" id="PS00137">
    <property type="entry name" value="SUBTILASE_HIS"/>
    <property type="match status" value="1"/>
</dbReference>
<evidence type="ECO:0000256" key="2">
    <source>
        <dbReference type="ARBA" id="ARBA00022670"/>
    </source>
</evidence>
<dbReference type="InterPro" id="IPR022398">
    <property type="entry name" value="Peptidase_S8_His-AS"/>
</dbReference>
<sequence>MVDDSIPDSSRRTFLKAAGAAGAAMTVTTTVSADTGTTRKRINLGIGMTTSMSTAQAQVQSETPADAEIYRTSDALGFVSVDVPEEAADRVLEAFENKPEFRYAEYDVQMHAFEAPNDELYDQQYSPQQVRAPQAYDTTQGSSDVVISIVDQGVKYDHPDLEGAFGSVKGKDFVDDDDDPYPDSMADEYHGTHVAGSAAAVTDNGTGIAGISNSTLLSARALSEEGSGSLADIAEAVRWSADQGADIINMSLGGGGYTDTMKNAVSYAVSNGALPICAAGNNGSSSVSYPAGYSECVAVSAVNENEELASFSQYGDKCDVASPGVDVLSTWTESTSYGEYNKISGTSMACPNASGVAALGLAADPDLGPNELRARLKNTAADIGLSEEKQGSGRVDAKNIVEAGTVPDNQPPTVSINASSTTVDAGQAVEFDGTGSSDPDGSIESYDWDFDNGATATGPSATFTFENAGTYDVQLTVTDDDGASSTNAVSVTVEEPEDEDNQAPTVSIDAGATTIPVGAEVEFDGTGSSDSDGSIESYAWDFGDGTTGSTATVMHAYDAAGEYTVSLTVTDDDGASSTKSLQVTVEEQSGGSCGDTSANSSAQGYLRGWYDDENFTFVPDLDDPCQATFNLDAGSRVDFDLYVTFDGRTPSTYDYDARSITYGPDEQIVVDDVDPDQEFGILVDSYRGRGSFTISVDELGK</sequence>
<feature type="domain" description="PKD" evidence="7">
    <location>
        <begin position="412"/>
        <end position="496"/>
    </location>
</feature>
<keyword evidence="4 6" id="KW-0720">Serine protease</keyword>
<dbReference type="SUPFAM" id="SSF49299">
    <property type="entry name" value="PKD domain"/>
    <property type="match status" value="2"/>
</dbReference>
<gene>
    <name evidence="9" type="ORF">ACFQGB_20535</name>
</gene>
<dbReference type="PRINTS" id="PR00723">
    <property type="entry name" value="SUBTILISIN"/>
</dbReference>
<dbReference type="SUPFAM" id="SSF52743">
    <property type="entry name" value="Subtilisin-like"/>
    <property type="match status" value="1"/>
</dbReference>
<dbReference type="InterPro" id="IPR015500">
    <property type="entry name" value="Peptidase_S8_subtilisin-rel"/>
</dbReference>
<dbReference type="Pfam" id="PF18911">
    <property type="entry name" value="PKD_4"/>
    <property type="match status" value="2"/>
</dbReference>
<dbReference type="Gene3D" id="3.40.50.200">
    <property type="entry name" value="Peptidase S8/S53 domain"/>
    <property type="match status" value="1"/>
</dbReference>
<proteinExistence type="inferred from homology"/>
<accession>A0ABD5VMK9</accession>
<evidence type="ECO:0000256" key="3">
    <source>
        <dbReference type="ARBA" id="ARBA00022801"/>
    </source>
</evidence>
<feature type="active site" description="Charge relay system" evidence="5 6">
    <location>
        <position position="190"/>
    </location>
</feature>
<dbReference type="GO" id="GO:0004252">
    <property type="term" value="F:serine-type endopeptidase activity"/>
    <property type="evidence" value="ECO:0007669"/>
    <property type="project" value="UniProtKB-UniRule"/>
</dbReference>
<evidence type="ECO:0000259" key="7">
    <source>
        <dbReference type="PROSITE" id="PS50093"/>
    </source>
</evidence>
<dbReference type="CDD" id="cd00146">
    <property type="entry name" value="PKD"/>
    <property type="match status" value="2"/>
</dbReference>
<dbReference type="Gene3D" id="2.60.40.10">
    <property type="entry name" value="Immunoglobulins"/>
    <property type="match status" value="2"/>
</dbReference>
<dbReference type="PROSITE" id="PS00138">
    <property type="entry name" value="SUBTILASE_SER"/>
    <property type="match status" value="1"/>
</dbReference>
<dbReference type="InterPro" id="IPR036852">
    <property type="entry name" value="Peptidase_S8/S53_dom_sf"/>
</dbReference>
<dbReference type="PANTHER" id="PTHR43806">
    <property type="entry name" value="PEPTIDASE S8"/>
    <property type="match status" value="1"/>
</dbReference>
<dbReference type="Proteomes" id="UP001596395">
    <property type="component" value="Unassembled WGS sequence"/>
</dbReference>
<feature type="domain" description="PKD" evidence="7">
    <location>
        <begin position="504"/>
        <end position="592"/>
    </location>
</feature>
<feature type="domain" description="Cadherin" evidence="8">
    <location>
        <begin position="405"/>
        <end position="506"/>
    </location>
</feature>
<dbReference type="RefSeq" id="WP_336352187.1">
    <property type="nucleotide sequence ID" value="NZ_JAZAQL010000005.1"/>
</dbReference>
<dbReference type="InterPro" id="IPR013783">
    <property type="entry name" value="Ig-like_fold"/>
</dbReference>
<dbReference type="SMART" id="SM00089">
    <property type="entry name" value="PKD"/>
    <property type="match status" value="2"/>
</dbReference>
<dbReference type="GO" id="GO:0006508">
    <property type="term" value="P:proteolysis"/>
    <property type="evidence" value="ECO:0007669"/>
    <property type="project" value="UniProtKB-KW"/>
</dbReference>
<dbReference type="PROSITE" id="PS50093">
    <property type="entry name" value="PKD"/>
    <property type="match status" value="2"/>
</dbReference>
<dbReference type="PROSITE" id="PS50268">
    <property type="entry name" value="CADHERIN_2"/>
    <property type="match status" value="1"/>
</dbReference>
<dbReference type="InterPro" id="IPR000601">
    <property type="entry name" value="PKD_dom"/>
</dbReference>
<dbReference type="InterPro" id="IPR023828">
    <property type="entry name" value="Peptidase_S8_Ser-AS"/>
</dbReference>
<reference evidence="9 10" key="1">
    <citation type="journal article" date="2019" name="Int. J. Syst. Evol. Microbiol.">
        <title>The Global Catalogue of Microorganisms (GCM) 10K type strain sequencing project: providing services to taxonomists for standard genome sequencing and annotation.</title>
        <authorList>
            <consortium name="The Broad Institute Genomics Platform"/>
            <consortium name="The Broad Institute Genome Sequencing Center for Infectious Disease"/>
            <person name="Wu L."/>
            <person name="Ma J."/>
        </authorList>
    </citation>
    <scope>NUCLEOTIDE SEQUENCE [LARGE SCALE GENOMIC DNA]</scope>
    <source>
        <strain evidence="9 10">GX26</strain>
    </source>
</reference>
<dbReference type="InterPro" id="IPR035986">
    <property type="entry name" value="PKD_dom_sf"/>
</dbReference>
<dbReference type="InterPro" id="IPR006311">
    <property type="entry name" value="TAT_signal"/>
</dbReference>
<evidence type="ECO:0000256" key="5">
    <source>
        <dbReference type="PIRSR" id="PIRSR615500-1"/>
    </source>
</evidence>
<evidence type="ECO:0000313" key="10">
    <source>
        <dbReference type="Proteomes" id="UP001596395"/>
    </source>
</evidence>
<evidence type="ECO:0000256" key="6">
    <source>
        <dbReference type="PROSITE-ProRule" id="PRU01240"/>
    </source>
</evidence>
<evidence type="ECO:0000313" key="9">
    <source>
        <dbReference type="EMBL" id="MFC6955257.1"/>
    </source>
</evidence>
<dbReference type="Gene3D" id="2.60.120.380">
    <property type="match status" value="1"/>
</dbReference>
<dbReference type="Pfam" id="PF10518">
    <property type="entry name" value="TAT_signal"/>
    <property type="match status" value="1"/>
</dbReference>
<evidence type="ECO:0000259" key="8">
    <source>
        <dbReference type="PROSITE" id="PS50268"/>
    </source>
</evidence>
<dbReference type="PROSITE" id="PS51318">
    <property type="entry name" value="TAT"/>
    <property type="match status" value="1"/>
</dbReference>
<keyword evidence="10" id="KW-1185">Reference proteome</keyword>
<dbReference type="PANTHER" id="PTHR43806:SF11">
    <property type="entry name" value="CEREVISIN-RELATED"/>
    <property type="match status" value="1"/>
</dbReference>
<dbReference type="InterPro" id="IPR002126">
    <property type="entry name" value="Cadherin-like_dom"/>
</dbReference>
<feature type="active site" description="Charge relay system" evidence="5 6">
    <location>
        <position position="347"/>
    </location>
</feature>
<keyword evidence="3 6" id="KW-0378">Hydrolase</keyword>
<dbReference type="EMBL" id="JBHSXN010000005">
    <property type="protein sequence ID" value="MFC6955257.1"/>
    <property type="molecule type" value="Genomic_DNA"/>
</dbReference>
<dbReference type="NCBIfam" id="TIGR01409">
    <property type="entry name" value="TAT_signal_seq"/>
    <property type="match status" value="1"/>
</dbReference>
<feature type="active site" description="Charge relay system" evidence="5 6">
    <location>
        <position position="151"/>
    </location>
</feature>
<dbReference type="InterPro" id="IPR019546">
    <property type="entry name" value="TAT_signal_bac_arc"/>
</dbReference>
<evidence type="ECO:0000256" key="1">
    <source>
        <dbReference type="ARBA" id="ARBA00011073"/>
    </source>
</evidence>
<evidence type="ECO:0000256" key="4">
    <source>
        <dbReference type="ARBA" id="ARBA00022825"/>
    </source>
</evidence>
<dbReference type="AlphaFoldDB" id="A0ABD5VMK9"/>
<keyword evidence="2 6" id="KW-0645">Protease</keyword>
<dbReference type="InterPro" id="IPR050131">
    <property type="entry name" value="Peptidase_S8_subtilisin-like"/>
</dbReference>
<protein>
    <submittedName>
        <fullName evidence="9">S8 family serine peptidase</fullName>
    </submittedName>
</protein>
<organism evidence="9 10">
    <name type="scientific">Halorubellus litoreus</name>
    <dbReference type="NCBI Taxonomy" id="755308"/>
    <lineage>
        <taxon>Archaea</taxon>
        <taxon>Methanobacteriati</taxon>
        <taxon>Methanobacteriota</taxon>
        <taxon>Stenosarchaea group</taxon>
        <taxon>Halobacteria</taxon>
        <taxon>Halobacteriales</taxon>
        <taxon>Halorubellaceae</taxon>
        <taxon>Halorubellus</taxon>
    </lineage>
</organism>